<name>A0ABZ1NRS9_STRVL</name>
<proteinExistence type="predicted"/>
<accession>A0ABZ1NRS9</accession>
<dbReference type="Pfam" id="PF24740">
    <property type="entry name" value="DUF7691"/>
    <property type="match status" value="1"/>
</dbReference>
<dbReference type="RefSeq" id="WP_328339002.1">
    <property type="nucleotide sequence ID" value="NZ_CP107906.1"/>
</dbReference>
<dbReference type="Proteomes" id="UP001341259">
    <property type="component" value="Chromosome"/>
</dbReference>
<feature type="domain" description="DUF7691" evidence="1">
    <location>
        <begin position="2"/>
        <end position="98"/>
    </location>
</feature>
<dbReference type="InterPro" id="IPR056108">
    <property type="entry name" value="DUF7691"/>
</dbReference>
<keyword evidence="3" id="KW-1185">Reference proteome</keyword>
<reference evidence="2 3" key="1">
    <citation type="submission" date="2022-10" db="EMBL/GenBank/DDBJ databases">
        <title>The complete genomes of actinobacterial strains from the NBC collection.</title>
        <authorList>
            <person name="Joergensen T.S."/>
            <person name="Alvarez Arevalo M."/>
            <person name="Sterndorff E.B."/>
            <person name="Faurdal D."/>
            <person name="Vuksanovic O."/>
            <person name="Mourched A.-S."/>
            <person name="Charusanti P."/>
            <person name="Shaw S."/>
            <person name="Blin K."/>
            <person name="Weber T."/>
        </authorList>
    </citation>
    <scope>NUCLEOTIDE SEQUENCE [LARGE SCALE GENOMIC DNA]</scope>
    <source>
        <strain evidence="2 3">NBC_00456</strain>
    </source>
</reference>
<evidence type="ECO:0000313" key="2">
    <source>
        <dbReference type="EMBL" id="WUG94458.1"/>
    </source>
</evidence>
<protein>
    <recommendedName>
        <fullName evidence="1">DUF7691 domain-containing protein</fullName>
    </recommendedName>
</protein>
<dbReference type="EMBL" id="CP107906">
    <property type="protein sequence ID" value="WUG94458.1"/>
    <property type="molecule type" value="Genomic_DNA"/>
</dbReference>
<evidence type="ECO:0000313" key="3">
    <source>
        <dbReference type="Proteomes" id="UP001341259"/>
    </source>
</evidence>
<sequence>MDDELTRHGVPSDLLPGTFLFSGPPLRLPHPGDTVPAIGTLPAQRAAALADAYASVLGRLEPEFRDVARRFAELMRSEAEEWESSRKLGTNLDTILFWFH</sequence>
<evidence type="ECO:0000259" key="1">
    <source>
        <dbReference type="Pfam" id="PF24740"/>
    </source>
</evidence>
<gene>
    <name evidence="2" type="ORF">OHB29_16160</name>
</gene>
<organism evidence="2 3">
    <name type="scientific">Streptomyces violaceus</name>
    <name type="common">Streptomyces venezuelae</name>
    <dbReference type="NCBI Taxonomy" id="1936"/>
    <lineage>
        <taxon>Bacteria</taxon>
        <taxon>Bacillati</taxon>
        <taxon>Actinomycetota</taxon>
        <taxon>Actinomycetes</taxon>
        <taxon>Kitasatosporales</taxon>
        <taxon>Streptomycetaceae</taxon>
        <taxon>Streptomyces</taxon>
    </lineage>
</organism>